<evidence type="ECO:0000256" key="5">
    <source>
        <dbReference type="ARBA" id="ARBA00025933"/>
    </source>
</evidence>
<dbReference type="GO" id="GO:0071978">
    <property type="term" value="P:bacterial-type flagellum-dependent swarming motility"/>
    <property type="evidence" value="ECO:0007669"/>
    <property type="project" value="TreeGrafter"/>
</dbReference>
<comment type="caution">
    <text evidence="12">The sequence shown here is derived from an EMBL/GenBank/DDBJ whole genome shotgun (WGS) entry which is preliminary data.</text>
</comment>
<dbReference type="Proteomes" id="UP000308891">
    <property type="component" value="Unassembled WGS sequence"/>
</dbReference>
<accession>A0A4T0V1R3</accession>
<sequence length="260" mass="27589">MMRSLYIAKTGMDASQFRLDVTSNNLANVNTKGFKRSNAIFEDLYYQTLRQPGSQIAGGGTLPTGLQVGTGAAAVASARIHTQGNLVRTEQTFDLAVVGDGFFRVALADGTIAYTRNGEFKRNQDGQIVNSAGYLLDPAVTIPSDATQVSVSASGVVQYFLKGNPDPVVAGNIQTASFVNPQGLESLGENLYLPTAASGAAIEGDPGVEGRGTISQGYLEDSNVNVTEELINMIQAQRAFEMNSKAIKTADEMLQRVAQL</sequence>
<dbReference type="InterPro" id="IPR019776">
    <property type="entry name" value="Flagellar_basal_body_rod_CS"/>
</dbReference>
<dbReference type="InterPro" id="IPR037925">
    <property type="entry name" value="FlgE/F/G-like"/>
</dbReference>
<evidence type="ECO:0000256" key="4">
    <source>
        <dbReference type="ARBA" id="ARBA00023143"/>
    </source>
</evidence>
<gene>
    <name evidence="12" type="primary">flgG</name>
    <name evidence="12" type="ORF">E5K04_04305</name>
</gene>
<evidence type="ECO:0000259" key="10">
    <source>
        <dbReference type="Pfam" id="PF06429"/>
    </source>
</evidence>
<comment type="similarity">
    <text evidence="2 8">Belongs to the flagella basal body rod proteins family.</text>
</comment>
<dbReference type="NCBIfam" id="TIGR03506">
    <property type="entry name" value="FlgEFG_subfam"/>
    <property type="match status" value="2"/>
</dbReference>
<evidence type="ECO:0000256" key="6">
    <source>
        <dbReference type="ARBA" id="ARBA00032912"/>
    </source>
</evidence>
<dbReference type="SUPFAM" id="SSF117143">
    <property type="entry name" value="Flagellar hook protein flgE"/>
    <property type="match status" value="1"/>
</dbReference>
<dbReference type="PANTHER" id="PTHR30435">
    <property type="entry name" value="FLAGELLAR PROTEIN"/>
    <property type="match status" value="1"/>
</dbReference>
<dbReference type="InterPro" id="IPR020013">
    <property type="entry name" value="Flagellar_FlgE/F/G"/>
</dbReference>
<evidence type="ECO:0000256" key="3">
    <source>
        <dbReference type="ARBA" id="ARBA00017948"/>
    </source>
</evidence>
<proteinExistence type="inferred from homology"/>
<dbReference type="InterPro" id="IPR053967">
    <property type="entry name" value="LlgE_F_G-like_D1"/>
</dbReference>
<name>A0A4T0V1R3_9NEIS</name>
<dbReference type="PANTHER" id="PTHR30435:SF19">
    <property type="entry name" value="FLAGELLAR BASAL-BODY ROD PROTEIN FLGG"/>
    <property type="match status" value="1"/>
</dbReference>
<evidence type="ECO:0000256" key="2">
    <source>
        <dbReference type="ARBA" id="ARBA00009677"/>
    </source>
</evidence>
<dbReference type="GO" id="GO:0009426">
    <property type="term" value="C:bacterial-type flagellum basal body, distal rod"/>
    <property type="evidence" value="ECO:0007669"/>
    <property type="project" value="UniProtKB-UniRule"/>
</dbReference>
<dbReference type="Pfam" id="PF06429">
    <property type="entry name" value="Flg_bbr_C"/>
    <property type="match status" value="1"/>
</dbReference>
<evidence type="ECO:0000256" key="8">
    <source>
        <dbReference type="RuleBase" id="RU362116"/>
    </source>
</evidence>
<keyword evidence="13" id="KW-1185">Reference proteome</keyword>
<evidence type="ECO:0000256" key="7">
    <source>
        <dbReference type="NCBIfam" id="TIGR02488"/>
    </source>
</evidence>
<dbReference type="Pfam" id="PF22692">
    <property type="entry name" value="LlgE_F_G_D1"/>
    <property type="match status" value="1"/>
</dbReference>
<dbReference type="InterPro" id="IPR010930">
    <property type="entry name" value="Flg_bb/hook_C_dom"/>
</dbReference>
<dbReference type="NCBIfam" id="TIGR02488">
    <property type="entry name" value="flgG_G_neg"/>
    <property type="match status" value="1"/>
</dbReference>
<feature type="domain" description="Flagellar hook protein FlgE/F/G-like D1" evidence="11">
    <location>
        <begin position="96"/>
        <end position="159"/>
    </location>
</feature>
<evidence type="ECO:0000256" key="1">
    <source>
        <dbReference type="ARBA" id="ARBA00004117"/>
    </source>
</evidence>
<evidence type="ECO:0000313" key="12">
    <source>
        <dbReference type="EMBL" id="TIC85227.1"/>
    </source>
</evidence>
<keyword evidence="12" id="KW-0966">Cell projection</keyword>
<feature type="domain" description="Flagellar basal-body/hook protein C-terminal" evidence="10">
    <location>
        <begin position="216"/>
        <end position="260"/>
    </location>
</feature>
<organism evidence="12 13">
    <name type="scientific">Crenobacter intestini</name>
    <dbReference type="NCBI Taxonomy" id="2563443"/>
    <lineage>
        <taxon>Bacteria</taxon>
        <taxon>Pseudomonadati</taxon>
        <taxon>Pseudomonadota</taxon>
        <taxon>Betaproteobacteria</taxon>
        <taxon>Neisseriales</taxon>
        <taxon>Neisseriaceae</taxon>
        <taxon>Crenobacter</taxon>
    </lineage>
</organism>
<keyword evidence="12" id="KW-0969">Cilium</keyword>
<feature type="domain" description="Flagellar basal body rod protein N-terminal" evidence="9">
    <location>
        <begin position="5"/>
        <end position="35"/>
    </location>
</feature>
<keyword evidence="12" id="KW-0282">Flagellum</keyword>
<comment type="subcellular location">
    <subcellularLocation>
        <location evidence="1 8">Bacterial flagellum basal body</location>
    </subcellularLocation>
</comment>
<dbReference type="EMBL" id="STGJ01000003">
    <property type="protein sequence ID" value="TIC85227.1"/>
    <property type="molecule type" value="Genomic_DNA"/>
</dbReference>
<dbReference type="InterPro" id="IPR001444">
    <property type="entry name" value="Flag_bb_rod_N"/>
</dbReference>
<evidence type="ECO:0000313" key="13">
    <source>
        <dbReference type="Proteomes" id="UP000308891"/>
    </source>
</evidence>
<dbReference type="PROSITE" id="PS00588">
    <property type="entry name" value="FLAGELLA_BB_ROD"/>
    <property type="match status" value="1"/>
</dbReference>
<dbReference type="Pfam" id="PF00460">
    <property type="entry name" value="Flg_bb_rod"/>
    <property type="match status" value="1"/>
</dbReference>
<dbReference type="RefSeq" id="WP_136551675.1">
    <property type="nucleotide sequence ID" value="NZ_STGJ01000003.1"/>
</dbReference>
<reference evidence="12 13" key="1">
    <citation type="submission" date="2019-04" db="EMBL/GenBank/DDBJ databases">
        <title>Crenobacter sp. nov.</title>
        <authorList>
            <person name="Shi S."/>
        </authorList>
    </citation>
    <scope>NUCLEOTIDE SEQUENCE [LARGE SCALE GENOMIC DNA]</scope>
    <source>
        <strain evidence="12 13">GY 70310</strain>
    </source>
</reference>
<dbReference type="InterPro" id="IPR012834">
    <property type="entry name" value="FlgG_G_neg"/>
</dbReference>
<protein>
    <recommendedName>
        <fullName evidence="3 7">Flagellar basal-body rod protein FlgG</fullName>
    </recommendedName>
    <alternativeName>
        <fullName evidence="6 8">Distal rod protein</fullName>
    </alternativeName>
</protein>
<dbReference type="AlphaFoldDB" id="A0A4T0V1R3"/>
<keyword evidence="4 8" id="KW-0975">Bacterial flagellum</keyword>
<evidence type="ECO:0000259" key="9">
    <source>
        <dbReference type="Pfam" id="PF00460"/>
    </source>
</evidence>
<dbReference type="OrthoDB" id="9804559at2"/>
<evidence type="ECO:0000259" key="11">
    <source>
        <dbReference type="Pfam" id="PF22692"/>
    </source>
</evidence>
<comment type="subunit">
    <text evidence="5 8">The basal body constitutes a major portion of the flagellar organelle and consists of four rings (L,P,S, and M) mounted on a central rod. The rod consists of about 26 subunits of FlgG in the distal portion, and FlgB, FlgC and FlgF are thought to build up the proximal portion of the rod with about 6 subunits each.</text>
</comment>